<sequence length="270" mass="31561">MHYLEFRATLKYCLFLIFYTKDSSFRCQKNKKVKRHFINSNNEKEIIRKKYKCLDTCNGPLSSNCLTCDTIYRQLDFSTCICQANYYDIENYNVQTFTILDKNVLIILKMGALFVLLNFILEYKKVTHVNVLMDIMKNQIYHSVKVIIQIINQKNVLISLVCSSFCGAISTFDFNGLVKCQRCHYSCGTCGGIEETDWLTCMESDNRYQVGNTCICKDGYFISGLPICQKCSQILVPHAKIILQNISFWFQQMHAFIDIMMMDKMLNWIY</sequence>
<organism evidence="1 2">
    <name type="scientific">Paramecium sonneborni</name>
    <dbReference type="NCBI Taxonomy" id="65129"/>
    <lineage>
        <taxon>Eukaryota</taxon>
        <taxon>Sar</taxon>
        <taxon>Alveolata</taxon>
        <taxon>Ciliophora</taxon>
        <taxon>Intramacronucleata</taxon>
        <taxon>Oligohymenophorea</taxon>
        <taxon>Peniculida</taxon>
        <taxon>Parameciidae</taxon>
        <taxon>Paramecium</taxon>
    </lineage>
</organism>
<gene>
    <name evidence="1" type="ORF">PSON_ATCC_30995.1.T2580001</name>
</gene>
<evidence type="ECO:0000313" key="1">
    <source>
        <dbReference type="EMBL" id="CAD8130029.1"/>
    </source>
</evidence>
<protein>
    <submittedName>
        <fullName evidence="1">Uncharacterized protein</fullName>
    </submittedName>
</protein>
<dbReference type="AlphaFoldDB" id="A0A8S1RSJ2"/>
<dbReference type="Proteomes" id="UP000692954">
    <property type="component" value="Unassembled WGS sequence"/>
</dbReference>
<comment type="caution">
    <text evidence="1">The sequence shown here is derived from an EMBL/GenBank/DDBJ whole genome shotgun (WGS) entry which is preliminary data.</text>
</comment>
<keyword evidence="2" id="KW-1185">Reference proteome</keyword>
<reference evidence="1" key="1">
    <citation type="submission" date="2021-01" db="EMBL/GenBank/DDBJ databases">
        <authorList>
            <consortium name="Genoscope - CEA"/>
            <person name="William W."/>
        </authorList>
    </citation>
    <scope>NUCLEOTIDE SEQUENCE</scope>
</reference>
<accession>A0A8S1RSJ2</accession>
<evidence type="ECO:0000313" key="2">
    <source>
        <dbReference type="Proteomes" id="UP000692954"/>
    </source>
</evidence>
<name>A0A8S1RSJ2_9CILI</name>
<proteinExistence type="predicted"/>
<dbReference type="EMBL" id="CAJJDN010000258">
    <property type="protein sequence ID" value="CAD8130029.1"/>
    <property type="molecule type" value="Genomic_DNA"/>
</dbReference>